<keyword evidence="2" id="KW-1185">Reference proteome</keyword>
<proteinExistence type="predicted"/>
<gene>
    <name evidence="1" type="ORF">BgAZ_101730</name>
</gene>
<dbReference type="EMBL" id="JAVEPI010000001">
    <property type="protein sequence ID" value="KAK1444267.1"/>
    <property type="molecule type" value="Genomic_DNA"/>
</dbReference>
<name>A0AAD8UTK2_BABGI</name>
<reference evidence="1" key="1">
    <citation type="submission" date="2023-08" db="EMBL/GenBank/DDBJ databases">
        <title>Draft sequence of the Babesia gibsoni genome.</title>
        <authorList>
            <person name="Yamagishi J.Y."/>
            <person name="Xuan X.X."/>
        </authorList>
    </citation>
    <scope>NUCLEOTIDE SEQUENCE</scope>
    <source>
        <strain evidence="1">Azabu</strain>
    </source>
</reference>
<accession>A0AAD8UTK2</accession>
<dbReference type="AlphaFoldDB" id="A0AAD8UTK2"/>
<evidence type="ECO:0000313" key="1">
    <source>
        <dbReference type="EMBL" id="KAK1444267.1"/>
    </source>
</evidence>
<comment type="caution">
    <text evidence="1">The sequence shown here is derived from an EMBL/GenBank/DDBJ whole genome shotgun (WGS) entry which is preliminary data.</text>
</comment>
<sequence length="70" mass="7916">MYMAQNVMDCKVVIFTVLKVPNQVISYRINEQEQLQAHLNSSIASVSILGCTRYLYHGHITGPTFQSTVK</sequence>
<protein>
    <submittedName>
        <fullName evidence="1">Uncharacterized protein</fullName>
    </submittedName>
</protein>
<evidence type="ECO:0000313" key="2">
    <source>
        <dbReference type="Proteomes" id="UP001230268"/>
    </source>
</evidence>
<dbReference type="Proteomes" id="UP001230268">
    <property type="component" value="Unassembled WGS sequence"/>
</dbReference>
<organism evidence="1 2">
    <name type="scientific">Babesia gibsoni</name>
    <dbReference type="NCBI Taxonomy" id="33632"/>
    <lineage>
        <taxon>Eukaryota</taxon>
        <taxon>Sar</taxon>
        <taxon>Alveolata</taxon>
        <taxon>Apicomplexa</taxon>
        <taxon>Aconoidasida</taxon>
        <taxon>Piroplasmida</taxon>
        <taxon>Babesiidae</taxon>
        <taxon>Babesia</taxon>
    </lineage>
</organism>